<feature type="transmembrane region" description="Helical" evidence="2">
    <location>
        <begin position="339"/>
        <end position="360"/>
    </location>
</feature>
<feature type="compositionally biased region" description="Basic and acidic residues" evidence="1">
    <location>
        <begin position="371"/>
        <end position="386"/>
    </location>
</feature>
<protein>
    <submittedName>
        <fullName evidence="3">Membrane protein</fullName>
    </submittedName>
</protein>
<gene>
    <name evidence="3" type="ordered locus">sce1155</name>
</gene>
<feature type="transmembrane region" description="Helical" evidence="2">
    <location>
        <begin position="264"/>
        <end position="285"/>
    </location>
</feature>
<dbReference type="eggNOG" id="ENOG502Z8KA">
    <property type="taxonomic scope" value="Bacteria"/>
</dbReference>
<keyword evidence="2" id="KW-0472">Membrane</keyword>
<reference evidence="3 4" key="1">
    <citation type="journal article" date="2007" name="Nat. Biotechnol.">
        <title>Complete genome sequence of the myxobacterium Sorangium cellulosum.</title>
        <authorList>
            <person name="Schneiker S."/>
            <person name="Perlova O."/>
            <person name="Kaiser O."/>
            <person name="Gerth K."/>
            <person name="Alici A."/>
            <person name="Altmeyer M.O."/>
            <person name="Bartels D."/>
            <person name="Bekel T."/>
            <person name="Beyer S."/>
            <person name="Bode E."/>
            <person name="Bode H.B."/>
            <person name="Bolten C.J."/>
            <person name="Choudhuri J.V."/>
            <person name="Doss S."/>
            <person name="Elnakady Y.A."/>
            <person name="Frank B."/>
            <person name="Gaigalat L."/>
            <person name="Goesmann A."/>
            <person name="Groeger C."/>
            <person name="Gross F."/>
            <person name="Jelsbak L."/>
            <person name="Jelsbak L."/>
            <person name="Kalinowski J."/>
            <person name="Kegler C."/>
            <person name="Knauber T."/>
            <person name="Konietzny S."/>
            <person name="Kopp M."/>
            <person name="Krause L."/>
            <person name="Krug D."/>
            <person name="Linke B."/>
            <person name="Mahmud T."/>
            <person name="Martinez-Arias R."/>
            <person name="McHardy A.C."/>
            <person name="Merai M."/>
            <person name="Meyer F."/>
            <person name="Mormann S."/>
            <person name="Munoz-Dorado J."/>
            <person name="Perez J."/>
            <person name="Pradella S."/>
            <person name="Rachid S."/>
            <person name="Raddatz G."/>
            <person name="Rosenau F."/>
            <person name="Rueckert C."/>
            <person name="Sasse F."/>
            <person name="Scharfe M."/>
            <person name="Schuster S.C."/>
            <person name="Suen G."/>
            <person name="Treuner-Lange A."/>
            <person name="Velicer G.J."/>
            <person name="Vorholter F.-J."/>
            <person name="Weissman K.J."/>
            <person name="Welch R.D."/>
            <person name="Wenzel S.C."/>
            <person name="Whitworth D.E."/>
            <person name="Wilhelm S."/>
            <person name="Wittmann C."/>
            <person name="Bloecker H."/>
            <person name="Puehler A."/>
            <person name="Mueller R."/>
        </authorList>
    </citation>
    <scope>NUCLEOTIDE SEQUENCE [LARGE SCALE GENOMIC DNA]</scope>
    <source>
        <strain evidence="4">So ce56</strain>
    </source>
</reference>
<dbReference type="AlphaFoldDB" id="A9F0X8"/>
<feature type="transmembrane region" description="Helical" evidence="2">
    <location>
        <begin position="310"/>
        <end position="333"/>
    </location>
</feature>
<dbReference type="KEGG" id="scl:sce1155"/>
<sequence length="396" mass="41480">MNRASTVRAPGPPPASVAGLLERGVAPLDGARRRLFGLLRRSELAIAVVARPDRRIATLAAANALGAFTMAVFAPSALLVLGPVLLGVLHVAADVRYLVLRRGLPSWWRGVVWTACAALVGLRGAQELFGSAAALLRAEHAVLAAWLGAAVVAGALASRAWRRAALAAAAAVALSAAALAAPRGFRLVLAHAHNLVALALWLALFRRRARAVVWPLGLVLAGTALLASGAMTSLTLRAGWLDAFGLHLFLASDWLAPGLPTRSAVALTACYAFLQSVHYAVWLLLIPQEDHPGQRTTTFRMSARSLRRDFGDAGLAAVAVLAGLVLLGALRGALGARNLVLSLASFHGYLELALLAYFYVRGDVGRRAAEARQERSGRARGVERGGPEIAAQPAAP</sequence>
<feature type="transmembrane region" description="Helical" evidence="2">
    <location>
        <begin position="212"/>
        <end position="231"/>
    </location>
</feature>
<evidence type="ECO:0000256" key="2">
    <source>
        <dbReference type="SAM" id="Phobius"/>
    </source>
</evidence>
<keyword evidence="4" id="KW-1185">Reference proteome</keyword>
<accession>A9F0X8</accession>
<feature type="transmembrane region" description="Helical" evidence="2">
    <location>
        <begin position="80"/>
        <end position="99"/>
    </location>
</feature>
<dbReference type="STRING" id="448385.sce1155"/>
<evidence type="ECO:0000313" key="4">
    <source>
        <dbReference type="Proteomes" id="UP000002139"/>
    </source>
</evidence>
<proteinExistence type="predicted"/>
<keyword evidence="2" id="KW-1133">Transmembrane helix</keyword>
<dbReference type="Proteomes" id="UP000002139">
    <property type="component" value="Chromosome"/>
</dbReference>
<dbReference type="EMBL" id="AM746676">
    <property type="protein sequence ID" value="CAN91312.1"/>
    <property type="molecule type" value="Genomic_DNA"/>
</dbReference>
<feature type="transmembrane region" description="Helical" evidence="2">
    <location>
        <begin position="106"/>
        <end position="126"/>
    </location>
</feature>
<feature type="transmembrane region" description="Helical" evidence="2">
    <location>
        <begin position="164"/>
        <end position="181"/>
    </location>
</feature>
<name>A9F0X8_SORC5</name>
<keyword evidence="2" id="KW-0812">Transmembrane</keyword>
<feature type="region of interest" description="Disordered" evidence="1">
    <location>
        <begin position="371"/>
        <end position="396"/>
    </location>
</feature>
<feature type="transmembrane region" description="Helical" evidence="2">
    <location>
        <begin position="56"/>
        <end position="74"/>
    </location>
</feature>
<evidence type="ECO:0000256" key="1">
    <source>
        <dbReference type="SAM" id="MobiDB-lite"/>
    </source>
</evidence>
<organism evidence="3 4">
    <name type="scientific">Sorangium cellulosum (strain So ce56)</name>
    <name type="common">Polyangium cellulosum (strain So ce56)</name>
    <dbReference type="NCBI Taxonomy" id="448385"/>
    <lineage>
        <taxon>Bacteria</taxon>
        <taxon>Pseudomonadati</taxon>
        <taxon>Myxococcota</taxon>
        <taxon>Polyangia</taxon>
        <taxon>Polyangiales</taxon>
        <taxon>Polyangiaceae</taxon>
        <taxon>Sorangium</taxon>
    </lineage>
</organism>
<evidence type="ECO:0000313" key="3">
    <source>
        <dbReference type="EMBL" id="CAN91312.1"/>
    </source>
</evidence>
<feature type="transmembrane region" description="Helical" evidence="2">
    <location>
        <begin position="138"/>
        <end position="157"/>
    </location>
</feature>
<feature type="transmembrane region" description="Helical" evidence="2">
    <location>
        <begin position="187"/>
        <end position="205"/>
    </location>
</feature>
<dbReference type="HOGENOM" id="CLU_696183_0_0_7"/>